<dbReference type="PANTHER" id="PTHR43280:SF2">
    <property type="entry name" value="HTH-TYPE TRANSCRIPTIONAL REGULATOR EXSA"/>
    <property type="match status" value="1"/>
</dbReference>
<feature type="domain" description="HTH araC/xylS-type" evidence="4">
    <location>
        <begin position="136"/>
        <end position="235"/>
    </location>
</feature>
<reference evidence="5 6" key="1">
    <citation type="submission" date="2016-10" db="EMBL/GenBank/DDBJ databases">
        <authorList>
            <person name="de Groot N.N."/>
        </authorList>
    </citation>
    <scope>NUCLEOTIDE SEQUENCE [LARGE SCALE GENOMIC DNA]</scope>
    <source>
        <strain evidence="5 6">Vu-144</strain>
    </source>
</reference>
<keyword evidence="3" id="KW-0804">Transcription</keyword>
<dbReference type="PANTHER" id="PTHR43280">
    <property type="entry name" value="ARAC-FAMILY TRANSCRIPTIONAL REGULATOR"/>
    <property type="match status" value="1"/>
</dbReference>
<evidence type="ECO:0000259" key="4">
    <source>
        <dbReference type="PROSITE" id="PS01124"/>
    </source>
</evidence>
<evidence type="ECO:0000313" key="5">
    <source>
        <dbReference type="EMBL" id="SEA30041.1"/>
    </source>
</evidence>
<dbReference type="GO" id="GO:0003700">
    <property type="term" value="F:DNA-binding transcription factor activity"/>
    <property type="evidence" value="ECO:0007669"/>
    <property type="project" value="InterPro"/>
</dbReference>
<dbReference type="RefSeq" id="WP_139188141.1">
    <property type="nucleotide sequence ID" value="NZ_FNQY01000013.1"/>
</dbReference>
<sequence>MRRPLKTDSLSLTHSLAIDNKTTFEKDSCYQTLDLHFNPKGLELLLEKQPCQLERVMNAYGAGRQSSFLHSDFKPTADILKVAAKIERYLLNPYMEPAIMNNLAFSLLLKILALQEEQFGLKNLDPKLQKRLRLIEAVSNLLLREIDRQGHSLKELARSAETNQKYFADGIKYLHNMGINQFITQRRLDKALELLLTTDLPVKEIAILAGYNNPNHLYPAFREVYEYTPERYRSFMHELAAALYLP</sequence>
<evidence type="ECO:0000313" key="6">
    <source>
        <dbReference type="Proteomes" id="UP000199041"/>
    </source>
</evidence>
<proteinExistence type="predicted"/>
<dbReference type="PROSITE" id="PS01124">
    <property type="entry name" value="HTH_ARAC_FAMILY_2"/>
    <property type="match status" value="1"/>
</dbReference>
<dbReference type="PROSITE" id="PS00041">
    <property type="entry name" value="HTH_ARAC_FAMILY_1"/>
    <property type="match status" value="1"/>
</dbReference>
<dbReference type="SUPFAM" id="SSF46689">
    <property type="entry name" value="Homeodomain-like"/>
    <property type="match status" value="1"/>
</dbReference>
<keyword evidence="2 5" id="KW-0238">DNA-binding</keyword>
<gene>
    <name evidence="5" type="ORF">SAMN05192529_11310</name>
</gene>
<evidence type="ECO:0000256" key="2">
    <source>
        <dbReference type="ARBA" id="ARBA00023125"/>
    </source>
</evidence>
<dbReference type="SMART" id="SM00342">
    <property type="entry name" value="HTH_ARAC"/>
    <property type="match status" value="1"/>
</dbReference>
<keyword evidence="1" id="KW-0805">Transcription regulation</keyword>
<evidence type="ECO:0000256" key="1">
    <source>
        <dbReference type="ARBA" id="ARBA00023015"/>
    </source>
</evidence>
<dbReference type="InterPro" id="IPR018062">
    <property type="entry name" value="HTH_AraC-typ_CS"/>
</dbReference>
<name>A0A1H4A328_9BACT</name>
<keyword evidence="6" id="KW-1185">Reference proteome</keyword>
<dbReference type="InterPro" id="IPR018060">
    <property type="entry name" value="HTH_AraC"/>
</dbReference>
<organism evidence="5 6">
    <name type="scientific">Arachidicoccus rhizosphaerae</name>
    <dbReference type="NCBI Taxonomy" id="551991"/>
    <lineage>
        <taxon>Bacteria</taxon>
        <taxon>Pseudomonadati</taxon>
        <taxon>Bacteroidota</taxon>
        <taxon>Chitinophagia</taxon>
        <taxon>Chitinophagales</taxon>
        <taxon>Chitinophagaceae</taxon>
        <taxon>Arachidicoccus</taxon>
    </lineage>
</organism>
<evidence type="ECO:0000256" key="3">
    <source>
        <dbReference type="ARBA" id="ARBA00023163"/>
    </source>
</evidence>
<dbReference type="AlphaFoldDB" id="A0A1H4A328"/>
<accession>A0A1H4A328</accession>
<dbReference type="EMBL" id="FNQY01000013">
    <property type="protein sequence ID" value="SEA30041.1"/>
    <property type="molecule type" value="Genomic_DNA"/>
</dbReference>
<dbReference type="GO" id="GO:0043565">
    <property type="term" value="F:sequence-specific DNA binding"/>
    <property type="evidence" value="ECO:0007669"/>
    <property type="project" value="InterPro"/>
</dbReference>
<dbReference type="InterPro" id="IPR009057">
    <property type="entry name" value="Homeodomain-like_sf"/>
</dbReference>
<dbReference type="OrthoDB" id="669939at2"/>
<dbReference type="STRING" id="551991.SAMN05192529_11310"/>
<dbReference type="Proteomes" id="UP000199041">
    <property type="component" value="Unassembled WGS sequence"/>
</dbReference>
<dbReference type="Gene3D" id="1.10.10.60">
    <property type="entry name" value="Homeodomain-like"/>
    <property type="match status" value="1"/>
</dbReference>
<protein>
    <submittedName>
        <fullName evidence="5">AraC-type DNA-binding protein</fullName>
    </submittedName>
</protein>
<dbReference type="Pfam" id="PF12833">
    <property type="entry name" value="HTH_18"/>
    <property type="match status" value="1"/>
</dbReference>